<dbReference type="InterPro" id="IPR051635">
    <property type="entry name" value="SNAT-like"/>
</dbReference>
<dbReference type="EMBL" id="JQIF01000097">
    <property type="protein sequence ID" value="KGJ51802.1"/>
    <property type="molecule type" value="Genomic_DNA"/>
</dbReference>
<sequence>MVTIDTVEEADIAELAQLEACCFPKEEAADEAALRRRAKAFPESFLVMKKDGVIIGMINGCVSNQQVICDAMYEDESLHDPYGAYQTVFGLDVHPAHQHQGYAGELMQALIETAKKEGRTGMVLTCKKHLVGFYEQFGYRNMGVSASVHGGAEWYDMLLCFA</sequence>
<dbReference type="PANTHER" id="PTHR10908:SF0">
    <property type="entry name" value="SEROTONIN N-ACETYLTRANSFERASE"/>
    <property type="match status" value="1"/>
</dbReference>
<keyword evidence="1 4" id="KW-0808">Transferase</keyword>
<reference evidence="4 5" key="1">
    <citation type="submission" date="2014-08" db="EMBL/GenBank/DDBJ databases">
        <title>Clostridium innocuum, an unnegligible vancomycin-resistant pathogen causing extra-intestinal infections.</title>
        <authorList>
            <person name="Feng Y."/>
            <person name="Chiu C.-H."/>
        </authorList>
    </citation>
    <scope>NUCLEOTIDE SEQUENCE [LARGE SCALE GENOMIC DNA]</scope>
    <source>
        <strain evidence="4 5">AN88</strain>
    </source>
</reference>
<protein>
    <submittedName>
        <fullName evidence="4">GCN5 family acetyltransferase</fullName>
    </submittedName>
</protein>
<dbReference type="Gene3D" id="3.40.630.30">
    <property type="match status" value="1"/>
</dbReference>
<keyword evidence="2" id="KW-0012">Acyltransferase</keyword>
<dbReference type="InterPro" id="IPR000182">
    <property type="entry name" value="GNAT_dom"/>
</dbReference>
<dbReference type="AlphaFoldDB" id="A0A099I3H5"/>
<feature type="domain" description="N-acetyltransferase" evidence="3">
    <location>
        <begin position="2"/>
        <end position="160"/>
    </location>
</feature>
<proteinExistence type="predicted"/>
<evidence type="ECO:0000313" key="4">
    <source>
        <dbReference type="EMBL" id="KGJ51802.1"/>
    </source>
</evidence>
<dbReference type="Proteomes" id="UP000030008">
    <property type="component" value="Unassembled WGS sequence"/>
</dbReference>
<comment type="caution">
    <text evidence="4">The sequence shown here is derived from an EMBL/GenBank/DDBJ whole genome shotgun (WGS) entry which is preliminary data.</text>
</comment>
<organism evidence="4 5">
    <name type="scientific">Clostridium innocuum</name>
    <dbReference type="NCBI Taxonomy" id="1522"/>
    <lineage>
        <taxon>Bacteria</taxon>
        <taxon>Bacillati</taxon>
        <taxon>Bacillota</taxon>
        <taxon>Clostridia</taxon>
        <taxon>Eubacteriales</taxon>
        <taxon>Clostridiaceae</taxon>
        <taxon>Clostridium</taxon>
    </lineage>
</organism>
<dbReference type="CDD" id="cd04301">
    <property type="entry name" value="NAT_SF"/>
    <property type="match status" value="1"/>
</dbReference>
<dbReference type="PROSITE" id="PS51186">
    <property type="entry name" value="GNAT"/>
    <property type="match status" value="1"/>
</dbReference>
<evidence type="ECO:0000256" key="2">
    <source>
        <dbReference type="ARBA" id="ARBA00023315"/>
    </source>
</evidence>
<dbReference type="InterPro" id="IPR016181">
    <property type="entry name" value="Acyl_CoA_acyltransferase"/>
</dbReference>
<name>A0A099I3H5_CLOIN</name>
<evidence type="ECO:0000313" key="5">
    <source>
        <dbReference type="Proteomes" id="UP000030008"/>
    </source>
</evidence>
<dbReference type="SUPFAM" id="SSF55729">
    <property type="entry name" value="Acyl-CoA N-acyltransferases (Nat)"/>
    <property type="match status" value="1"/>
</dbReference>
<evidence type="ECO:0000259" key="3">
    <source>
        <dbReference type="PROSITE" id="PS51186"/>
    </source>
</evidence>
<evidence type="ECO:0000256" key="1">
    <source>
        <dbReference type="ARBA" id="ARBA00022679"/>
    </source>
</evidence>
<accession>A0A099I3H5</accession>
<dbReference type="GO" id="GO:0008080">
    <property type="term" value="F:N-acetyltransferase activity"/>
    <property type="evidence" value="ECO:0007669"/>
    <property type="project" value="UniProtKB-ARBA"/>
</dbReference>
<gene>
    <name evidence="4" type="ORF">CIAN88_18775</name>
</gene>
<dbReference type="Pfam" id="PF00583">
    <property type="entry name" value="Acetyltransf_1"/>
    <property type="match status" value="1"/>
</dbReference>
<dbReference type="RefSeq" id="WP_044907361.1">
    <property type="nucleotide sequence ID" value="NZ_JAQCQO010000020.1"/>
</dbReference>
<dbReference type="PANTHER" id="PTHR10908">
    <property type="entry name" value="SEROTONIN N-ACETYLTRANSFERASE"/>
    <property type="match status" value="1"/>
</dbReference>